<dbReference type="InterPro" id="IPR036322">
    <property type="entry name" value="WD40_repeat_dom_sf"/>
</dbReference>
<dbReference type="GeneID" id="107406349"/>
<dbReference type="RefSeq" id="XP_015868947.2">
    <property type="nucleotide sequence ID" value="XM_016013461.3"/>
</dbReference>
<comment type="subcellular location">
    <subcellularLocation>
        <location evidence="1">Endoplasmic reticulum</location>
    </subcellularLocation>
</comment>
<dbReference type="GO" id="GO:0000149">
    <property type="term" value="F:SNARE binding"/>
    <property type="evidence" value="ECO:0007669"/>
    <property type="project" value="TreeGrafter"/>
</dbReference>
<protein>
    <submittedName>
        <fullName evidence="7">MAG2-interacting protein 2</fullName>
    </submittedName>
</protein>
<feature type="domain" description="Sec39" evidence="5">
    <location>
        <begin position="944"/>
        <end position="1144"/>
    </location>
</feature>
<organism evidence="6 7">
    <name type="scientific">Ziziphus jujuba</name>
    <name type="common">Chinese jujube</name>
    <name type="synonym">Ziziphus sativa</name>
    <dbReference type="NCBI Taxonomy" id="326968"/>
    <lineage>
        <taxon>Eukaryota</taxon>
        <taxon>Viridiplantae</taxon>
        <taxon>Streptophyta</taxon>
        <taxon>Embryophyta</taxon>
        <taxon>Tracheophyta</taxon>
        <taxon>Spermatophyta</taxon>
        <taxon>Magnoliopsida</taxon>
        <taxon>eudicotyledons</taxon>
        <taxon>Gunneridae</taxon>
        <taxon>Pentapetalae</taxon>
        <taxon>rosids</taxon>
        <taxon>fabids</taxon>
        <taxon>Rosales</taxon>
        <taxon>Rhamnaceae</taxon>
        <taxon>Paliureae</taxon>
        <taxon>Ziziphus</taxon>
    </lineage>
</organism>
<keyword evidence="4" id="KW-0653">Protein transport</keyword>
<dbReference type="KEGG" id="zju:107406349"/>
<evidence type="ECO:0000313" key="7">
    <source>
        <dbReference type="RefSeq" id="XP_015868947.2"/>
    </source>
</evidence>
<evidence type="ECO:0000256" key="3">
    <source>
        <dbReference type="ARBA" id="ARBA00022824"/>
    </source>
</evidence>
<evidence type="ECO:0000313" key="6">
    <source>
        <dbReference type="Proteomes" id="UP001652623"/>
    </source>
</evidence>
<name>A0A6P3YXW8_ZIZJJ</name>
<dbReference type="PANTHER" id="PTHR15922:SF2">
    <property type="entry name" value="NBAS SUBUNIT OF NRZ TETHERING COMPLEX"/>
    <property type="match status" value="1"/>
</dbReference>
<keyword evidence="6" id="KW-1185">Reference proteome</keyword>
<proteinExistence type="predicted"/>
<sequence>MDETVRPLLYETRRHVSRPYTPNYPPQQANEGAKGSIRSLLSVRGLSQLKEKLTEYKQPKKLKKLTSLFVSPRGERVAVAAGNHITILRKEDDYTVPCGIFAGSSLVTFTTGAWSESHDILGVVDDTDTLYFIKANGEEITRIMRRHLKVSCPIISLIADDDSDVQRSCLCSFGIFTSDGSLQHIEISQDPNASISSACTSRNGLTLNGQSPHNIFCVDYHPESFLVVGVSDSVSIPITSGGNSGSCNLSLWRRSKIMDLEHLCSIQFEGVFSKPKGYRGFLTYPKVLISPQAKFVATLDVTGCLHIFRLDKEVFSLSNFTSRERLGSQVTDNLSNGGKEVLSDILDFTWWSDHILTIAKRTGILSMLDILDGSKLKENDPLYSTTVLERMQQFQGNLFLLECISSSKRENLSNDKGNDDSHCIEQITDHKFDHFDISRLSWSLMSFSERSINEMYGILISNKNYQAALDFADCHGLDKDEVMKSQWLQSAQGINEISLFLSKIKDQGFILMECVDKVGPTEDAVKSLLEIGLRLTNQYRFSEQEDYECSQIWDVRMARLQLLQFRDRLETYIGINMGRFSVQEYAKFRVMPINEAAAKLAESGKIGALNLLFKRHPYSLAPFILEILAAIPETLPVQTYGQLLPGRSPPVNTAVRKEDWVECDKMVTFINSLPEDHQVGIQMQTEPIVKQCLGSVWPSINELLTWYKNRARDIDNLSGQLDNCLSLLDFANRKGISEFQQFREDISYLHQLIYSDDSDGEISLSLVTWEQLSDYDKFRMMLKGVKEENVVDRLRDKALPFMRNRLHYTISASQGQVTENHLTTNLNEADSFLVRWLKETASENKLDICLMVIDEGCRDIQNNSLFNDEVEAIDCSLHCLYLCTVTDKWSTMAAILSKLPQMQGSKISHEGLERRLKLAEGHVEVGRILAFYQVPKPMNFFLESHEDGKGVKQILRLILSKFIRRQPGRSDNDWANMWRDMQCIRDKAFPFLDSEYMLMEFCRGLLKAGKFSLARNYLKGTHSVTLASEKAENLVIQAAREYFFSASSLSCPEIWKAKECLNLFSGSRTVKAESDIIDVVTVKLPSLGVTLLPMQFRQIKDPMEIIKMAIKSQTGVYLHVDDLIEIARLLGLNSLEDVSAVQESIAREAAVAGDLQLALELCLVLAKKGHGPVWDLCAAIARGPALDNMDINSRKQLLGFALSHCDEESISELLHAWKDLDMQGQCEILTMLTGLTSPDFSIQGSSIISHSVCRIQDLADLNDCFDVVEGSSPDDQEVHISNVRKVISVVAKNFPIENGSNWESILIDNGKILSFAALQLPWLLELSKKAEFSEKLIPGKQYVSVRTQAVLTILSWLARNGFAPKDSLITSLAKSIIEPPVTEEEDIIGCSFLLNLVDAFNGVEVIEEQLRRRKDYQEICSIMNVGMLYCLLHNSGVECEGPTQRRELLLRKFKEKHKTPSTDEIGKIDEVQSTFWRDWKLKLEQQKSVADHSRALEKIIPGVDTARFLSGDSKYIESVVISLIKSLKFEKKHILKDVLRLADTYGLNRTEVLIQYFSSLLVSEAWTNDDIIREISEFKGEIVGFAVETIKTLSLIVYPAINGCNKLRLAYIFGLLSDCYLQLEESNKSLPMIHPDQAGLSNIGFSRFYKVIEQECRRVSFLKNLDFKNIAGLGGLNFEHISREIFSHLDDNSLEALAKMVETLGGIYSDPVSGLISWQDVYKHYVLSMLGTLESKARNELVIRNPENVQGLICQLEQSYEICGKYIRLLAHADALDIVKRYFTVIVPLYGYCDTLPDNSTWQDCLIILLNFWMRLADEMKAITSEESAGENLGFNPDCLVSCLKVFMRLVVEDIIAPSQGWGTAVGYANYGLIGDSAFEIFIFCRSMVFSGCGFGAVAEVFSEAVSQSPTNLSLAGKTEIQDLPHLYLSLLEPILQDLVVGESQEHQHLYHLLFSLSKLEGDMEDLKLVRLKVWERIAKFSDNLQLPGSVRVYALELMQFLTGTNVKGFSAEIQSNLTPWQGWDEVHYKNEKSETIASEGLTDHNDISATLTSTLVALKSSQLVATIMPTMEITPDDLLNSETAASCFLKLSGVTQTDSHIDALLAILGEWERLFMAKQDEKVSVEASDAGNGWNDDNWDEGWESFQDLEPLEEENKGSFPSVHPLHVCWREIFKKLIMFSRFKDVLRLIDQSNAILLNEDGARSVSQVLLEKDCFMALKLVLLMPYEALQQQCLVSVEDKLKQGGFTDAIGQDHELLMLILSSGIISGIISESSYGTTFSFICYLVGSFSHKCQEAQLYRITHKGSKEGDDNERDLQVFRRILFPYFISELVKADQQLLAGLIVTKFMHTNASLSLVNIAESSLTRFLERQLHVLQNDKLVLDELSSHQALKNTVLRMTGKLETLIQSALSSLSTNIR</sequence>
<dbReference type="GO" id="GO:0015031">
    <property type="term" value="P:protein transport"/>
    <property type="evidence" value="ECO:0007669"/>
    <property type="project" value="UniProtKB-KW"/>
</dbReference>
<dbReference type="PANTHER" id="PTHR15922">
    <property type="entry name" value="NEUROBLASTOMA-AMPLIFIED SEQUENCE"/>
    <property type="match status" value="1"/>
</dbReference>
<dbReference type="SUPFAM" id="SSF50978">
    <property type="entry name" value="WD40 repeat-like"/>
    <property type="match status" value="1"/>
</dbReference>
<reference evidence="7" key="1">
    <citation type="submission" date="2025-08" db="UniProtKB">
        <authorList>
            <consortium name="RefSeq"/>
        </authorList>
    </citation>
    <scope>IDENTIFICATION</scope>
    <source>
        <tissue evidence="7">Seedling</tissue>
    </source>
</reference>
<keyword evidence="2" id="KW-0813">Transport</keyword>
<accession>A0A6P3YXW8</accession>
<evidence type="ECO:0000256" key="4">
    <source>
        <dbReference type="ARBA" id="ARBA00022927"/>
    </source>
</evidence>
<evidence type="ECO:0000256" key="2">
    <source>
        <dbReference type="ARBA" id="ARBA00022448"/>
    </source>
</evidence>
<dbReference type="Proteomes" id="UP001652623">
    <property type="component" value="Chromosome 8"/>
</dbReference>
<gene>
    <name evidence="7" type="primary">LOC107406349</name>
</gene>
<dbReference type="GO" id="GO:0006890">
    <property type="term" value="P:retrograde vesicle-mediated transport, Golgi to endoplasmic reticulum"/>
    <property type="evidence" value="ECO:0007669"/>
    <property type="project" value="InterPro"/>
</dbReference>
<feature type="domain" description="Sec39" evidence="5">
    <location>
        <begin position="597"/>
        <end position="902"/>
    </location>
</feature>
<dbReference type="InterPro" id="IPR013244">
    <property type="entry name" value="Sec39_domain"/>
</dbReference>
<evidence type="ECO:0000259" key="5">
    <source>
        <dbReference type="Pfam" id="PF08314"/>
    </source>
</evidence>
<evidence type="ECO:0000256" key="1">
    <source>
        <dbReference type="ARBA" id="ARBA00004240"/>
    </source>
</evidence>
<dbReference type="Pfam" id="PF08314">
    <property type="entry name" value="Sec39"/>
    <property type="match status" value="2"/>
</dbReference>
<dbReference type="GO" id="GO:0070939">
    <property type="term" value="C:Dsl1/NZR complex"/>
    <property type="evidence" value="ECO:0007669"/>
    <property type="project" value="TreeGrafter"/>
</dbReference>
<keyword evidence="3" id="KW-0256">Endoplasmic reticulum</keyword>